<dbReference type="GO" id="GO:0030289">
    <property type="term" value="C:protein phosphatase 4 complex"/>
    <property type="evidence" value="ECO:0007669"/>
    <property type="project" value="TreeGrafter"/>
</dbReference>
<dbReference type="STRING" id="2020962.A0A2N1J8Q4"/>
<dbReference type="RefSeq" id="XP_056064428.1">
    <property type="nucleotide sequence ID" value="XM_056208453.1"/>
</dbReference>
<dbReference type="Proteomes" id="UP000232875">
    <property type="component" value="Unassembled WGS sequence"/>
</dbReference>
<dbReference type="InterPro" id="IPR055236">
    <property type="entry name" value="EVH1_PP4R3"/>
</dbReference>
<evidence type="ECO:0000259" key="5">
    <source>
        <dbReference type="Pfam" id="PF22972"/>
    </source>
</evidence>
<proteinExistence type="predicted"/>
<keyword evidence="2" id="KW-0539">Nucleus</keyword>
<organism evidence="6 7">
    <name type="scientific">Malassezia vespertilionis</name>
    <dbReference type="NCBI Taxonomy" id="2020962"/>
    <lineage>
        <taxon>Eukaryota</taxon>
        <taxon>Fungi</taxon>
        <taxon>Dikarya</taxon>
        <taxon>Basidiomycota</taxon>
        <taxon>Ustilaginomycotina</taxon>
        <taxon>Malasseziomycetes</taxon>
        <taxon>Malasseziales</taxon>
        <taxon>Malasseziaceae</taxon>
        <taxon>Malassezia</taxon>
    </lineage>
</organism>
<evidence type="ECO:0000256" key="1">
    <source>
        <dbReference type="ARBA" id="ARBA00004123"/>
    </source>
</evidence>
<evidence type="ECO:0000313" key="6">
    <source>
        <dbReference type="EMBL" id="PKI82928.1"/>
    </source>
</evidence>
<dbReference type="InterPro" id="IPR016024">
    <property type="entry name" value="ARM-type_fold"/>
</dbReference>
<feature type="region of interest" description="Disordered" evidence="3">
    <location>
        <begin position="1"/>
        <end position="33"/>
    </location>
</feature>
<accession>A0A2N1J8Q4</accession>
<feature type="domain" description="PP4R3 EVH1-like" evidence="5">
    <location>
        <begin position="118"/>
        <end position="181"/>
    </location>
</feature>
<reference evidence="6 7" key="1">
    <citation type="submission" date="2017-10" db="EMBL/GenBank/DDBJ databases">
        <title>A novel species of cold-tolerant Malassezia isolated from bats.</title>
        <authorList>
            <person name="Lorch J.M."/>
            <person name="Palmer J.M."/>
            <person name="Vanderwolf K.J."/>
            <person name="Schmidt K.Z."/>
            <person name="Verant M.L."/>
            <person name="Weller T.J."/>
            <person name="Blehert D.S."/>
        </authorList>
    </citation>
    <scope>NUCLEOTIDE SEQUENCE [LARGE SCALE GENOMIC DNA]</scope>
    <source>
        <strain evidence="6 7">NWHC:44797-103</strain>
    </source>
</reference>
<dbReference type="InterPro" id="IPR011993">
    <property type="entry name" value="PH-like_dom_sf"/>
</dbReference>
<dbReference type="Gene3D" id="2.30.29.30">
    <property type="entry name" value="Pleckstrin-homology domain (PH domain)/Phosphotyrosine-binding domain (PTB)"/>
    <property type="match status" value="1"/>
</dbReference>
<evidence type="ECO:0000256" key="3">
    <source>
        <dbReference type="SAM" id="MobiDB-lite"/>
    </source>
</evidence>
<dbReference type="InterPro" id="IPR051137">
    <property type="entry name" value="PP4R3-like"/>
</dbReference>
<feature type="compositionally biased region" description="Basic and acidic residues" evidence="3">
    <location>
        <begin position="1"/>
        <end position="18"/>
    </location>
</feature>
<dbReference type="PANTHER" id="PTHR23318">
    <property type="entry name" value="ATP SYNTHASE GAMMA-RELATED"/>
    <property type="match status" value="1"/>
</dbReference>
<protein>
    <submittedName>
        <fullName evidence="6">Psy2p</fullName>
    </submittedName>
</protein>
<sequence>MQQALQRDHVDDASEPLRDFAPPTEQGEGSDAPTQLLFSSTVTRGNFHQCGSGRRVKLYALKGQAWMDCGTGYCAGVYNEEKDEALLVVRKEEFCESIGDVADAAAPVLDAPQSYMLVVRASLDTDDFILCSPVAEEDVYQRQQDTLVVWTEPDGTDLALSFQELEGCNEVWEFLSEVQHHFLLNGEVSFSAWSDKSKSALDPEFSGELDDAPSRAPFALPLPELDNLGYIDAALRDACMHSVLTREKAIEWVLSTDYIRKLIPKFDAAEHGEDLAALHRLYNIMRTLVTVNDNVLVEYLLQEDVFFAAIGMLEYSPALPTMKIGFREFMQHTVQHHVVDFDATMETKIAETYRLVYLKDVVFAQFMDDALLSMMGSLVYFYQSDIVTHCVTNPRCLEQLLEIVANSDAAQKREAVQFLQQLCAMAKQVQLAGRVNLFRTLVERDVLRIVEYALAQSDRTVRNAGAYMLSVILEYDAGCVRQYVQRQLDSSERPFLTMLVDLLHATPDLGLKGQLAEMVKSLLDVTQEQHEKKSAESERYLTWVYEACIESLFTPLKTLPLGAPARVERHAVPDAMLYTLLCDLLCFIVQQHSFRSQFYVLTSDVLKHSLTLLQAREKTLRLAAVRVLCVCLASNNQFTHRHLVAIGALAEMLRVLELEAPRDNLVSSAVLGFFELIRRNDMQKLASELRASHRSAMERLASIPASRACFSHFLLHEGVQPEQTSPESLDGLQAGDEENYFASEEATPLVPYSDDDEEEEGKEEEIDTETLDLSLEKMRRRKCASADEDDGIARLAKRKHTSRDAPMIPELPISANGQRG</sequence>
<dbReference type="Gene3D" id="1.25.10.10">
    <property type="entry name" value="Leucine-rich Repeat Variant"/>
    <property type="match status" value="1"/>
</dbReference>
<dbReference type="GeneID" id="80903150"/>
<feature type="domain" description="Serine/threonine-protein phosphatase 4 regulatory subunit 3-like central" evidence="4">
    <location>
        <begin position="237"/>
        <end position="706"/>
    </location>
</feature>
<evidence type="ECO:0000313" key="7">
    <source>
        <dbReference type="Proteomes" id="UP000232875"/>
    </source>
</evidence>
<evidence type="ECO:0000256" key="2">
    <source>
        <dbReference type="ARBA" id="ARBA00023242"/>
    </source>
</evidence>
<dbReference type="Pfam" id="PF22972">
    <property type="entry name" value="EVH1_PP4R3"/>
    <property type="match status" value="1"/>
</dbReference>
<dbReference type="InterPro" id="IPR011989">
    <property type="entry name" value="ARM-like"/>
</dbReference>
<dbReference type="PANTHER" id="PTHR23318:SF0">
    <property type="entry name" value="SERINE_THREONINE-PROTEIN PHOSPHATASE 4 REGULATORY SUBUNIT 3"/>
    <property type="match status" value="1"/>
</dbReference>
<dbReference type="OrthoDB" id="27483at2759"/>
<feature type="region of interest" description="Disordered" evidence="3">
    <location>
        <begin position="744"/>
        <end position="820"/>
    </location>
</feature>
<dbReference type="InterPro" id="IPR006887">
    <property type="entry name" value="P4R3-like_central_dom"/>
</dbReference>
<dbReference type="GO" id="GO:0072542">
    <property type="term" value="F:protein phosphatase activator activity"/>
    <property type="evidence" value="ECO:0007669"/>
    <property type="project" value="TreeGrafter"/>
</dbReference>
<dbReference type="AlphaFoldDB" id="A0A2N1J8Q4"/>
<evidence type="ECO:0000259" key="4">
    <source>
        <dbReference type="Pfam" id="PF04802"/>
    </source>
</evidence>
<dbReference type="SUPFAM" id="SSF48371">
    <property type="entry name" value="ARM repeat"/>
    <property type="match status" value="1"/>
</dbReference>
<dbReference type="GO" id="GO:0005654">
    <property type="term" value="C:nucleoplasm"/>
    <property type="evidence" value="ECO:0007669"/>
    <property type="project" value="TreeGrafter"/>
</dbReference>
<feature type="compositionally biased region" description="Acidic residues" evidence="3">
    <location>
        <begin position="753"/>
        <end position="770"/>
    </location>
</feature>
<keyword evidence="7" id="KW-1185">Reference proteome</keyword>
<comment type="subcellular location">
    <subcellularLocation>
        <location evidence="1">Nucleus</location>
    </subcellularLocation>
</comment>
<dbReference type="GO" id="GO:0006974">
    <property type="term" value="P:DNA damage response"/>
    <property type="evidence" value="ECO:0007669"/>
    <property type="project" value="TreeGrafter"/>
</dbReference>
<dbReference type="EMBL" id="KZ454993">
    <property type="protein sequence ID" value="PKI82928.1"/>
    <property type="molecule type" value="Genomic_DNA"/>
</dbReference>
<name>A0A2N1J8Q4_9BASI</name>
<dbReference type="Pfam" id="PF04802">
    <property type="entry name" value="PP4R3"/>
    <property type="match status" value="1"/>
</dbReference>
<gene>
    <name evidence="6" type="primary">PSY2</name>
    <name evidence="6" type="ORF">MVES_003208</name>
</gene>